<reference evidence="1" key="1">
    <citation type="submission" date="2019-06" db="EMBL/GenBank/DDBJ databases">
        <authorList>
            <person name="Zheng W."/>
        </authorList>
    </citation>
    <scope>NUCLEOTIDE SEQUENCE</scope>
    <source>
        <strain evidence="1">QDHG01</strain>
    </source>
</reference>
<sequence length="93" mass="11189">MQQHYDWENSIFSKPICTILIRFLYLRFGKVFAAHCILTGSKALYEVIKRKIVLQVDTYIRDYFKIAYYTASLVYSTKHAFHHFKFSKSHHHQ</sequence>
<gene>
    <name evidence="1" type="ORF">FGO68_gene8082</name>
</gene>
<proteinExistence type="predicted"/>
<keyword evidence="2" id="KW-1185">Reference proteome</keyword>
<accession>A0A8J8NC78</accession>
<comment type="caution">
    <text evidence="1">The sequence shown here is derived from an EMBL/GenBank/DDBJ whole genome shotgun (WGS) entry which is preliminary data.</text>
</comment>
<evidence type="ECO:0000313" key="2">
    <source>
        <dbReference type="Proteomes" id="UP000785679"/>
    </source>
</evidence>
<organism evidence="1 2">
    <name type="scientific">Halteria grandinella</name>
    <dbReference type="NCBI Taxonomy" id="5974"/>
    <lineage>
        <taxon>Eukaryota</taxon>
        <taxon>Sar</taxon>
        <taxon>Alveolata</taxon>
        <taxon>Ciliophora</taxon>
        <taxon>Intramacronucleata</taxon>
        <taxon>Spirotrichea</taxon>
        <taxon>Stichotrichia</taxon>
        <taxon>Sporadotrichida</taxon>
        <taxon>Halteriidae</taxon>
        <taxon>Halteria</taxon>
    </lineage>
</organism>
<evidence type="ECO:0000313" key="1">
    <source>
        <dbReference type="EMBL" id="TNV72301.1"/>
    </source>
</evidence>
<dbReference type="AlphaFoldDB" id="A0A8J8NC78"/>
<name>A0A8J8NC78_HALGN</name>
<protein>
    <submittedName>
        <fullName evidence="1">Uncharacterized protein</fullName>
    </submittedName>
</protein>
<dbReference type="Proteomes" id="UP000785679">
    <property type="component" value="Unassembled WGS sequence"/>
</dbReference>
<dbReference type="EMBL" id="RRYP01023062">
    <property type="protein sequence ID" value="TNV72301.1"/>
    <property type="molecule type" value="Genomic_DNA"/>
</dbReference>